<keyword evidence="2" id="KW-1185">Reference proteome</keyword>
<protein>
    <submittedName>
        <fullName evidence="1">Uncharacterized protein</fullName>
    </submittedName>
</protein>
<name>A0A0D0BRQ0_9AGAM</name>
<organism evidence="1 2">
    <name type="scientific">Paxillus rubicundulus Ve08.2h10</name>
    <dbReference type="NCBI Taxonomy" id="930991"/>
    <lineage>
        <taxon>Eukaryota</taxon>
        <taxon>Fungi</taxon>
        <taxon>Dikarya</taxon>
        <taxon>Basidiomycota</taxon>
        <taxon>Agaricomycotina</taxon>
        <taxon>Agaricomycetes</taxon>
        <taxon>Agaricomycetidae</taxon>
        <taxon>Boletales</taxon>
        <taxon>Paxilineae</taxon>
        <taxon>Paxillaceae</taxon>
        <taxon>Paxillus</taxon>
    </lineage>
</organism>
<dbReference type="InParanoid" id="A0A0D0BRQ0"/>
<proteinExistence type="predicted"/>
<dbReference type="HOGENOM" id="CLU_1855921_0_0_1"/>
<gene>
    <name evidence="1" type="ORF">PAXRUDRAFT_29189</name>
</gene>
<accession>A0A0D0BRQ0</accession>
<reference evidence="1 2" key="1">
    <citation type="submission" date="2014-04" db="EMBL/GenBank/DDBJ databases">
        <authorList>
            <consortium name="DOE Joint Genome Institute"/>
            <person name="Kuo A."/>
            <person name="Kohler A."/>
            <person name="Jargeat P."/>
            <person name="Nagy L.G."/>
            <person name="Floudas D."/>
            <person name="Copeland A."/>
            <person name="Barry K.W."/>
            <person name="Cichocki N."/>
            <person name="Veneault-Fourrey C."/>
            <person name="LaButti K."/>
            <person name="Lindquist E.A."/>
            <person name="Lipzen A."/>
            <person name="Lundell T."/>
            <person name="Morin E."/>
            <person name="Murat C."/>
            <person name="Sun H."/>
            <person name="Tunlid A."/>
            <person name="Henrissat B."/>
            <person name="Grigoriev I.V."/>
            <person name="Hibbett D.S."/>
            <person name="Martin F."/>
            <person name="Nordberg H.P."/>
            <person name="Cantor M.N."/>
            <person name="Hua S.X."/>
        </authorList>
    </citation>
    <scope>NUCLEOTIDE SEQUENCE [LARGE SCALE GENOMIC DNA]</scope>
    <source>
        <strain evidence="1 2">Ve08.2h10</strain>
    </source>
</reference>
<evidence type="ECO:0000313" key="2">
    <source>
        <dbReference type="Proteomes" id="UP000054538"/>
    </source>
</evidence>
<dbReference type="AlphaFoldDB" id="A0A0D0BRQ0"/>
<reference evidence="2" key="2">
    <citation type="submission" date="2015-01" db="EMBL/GenBank/DDBJ databases">
        <title>Evolutionary Origins and Diversification of the Mycorrhizal Mutualists.</title>
        <authorList>
            <consortium name="DOE Joint Genome Institute"/>
            <consortium name="Mycorrhizal Genomics Consortium"/>
            <person name="Kohler A."/>
            <person name="Kuo A."/>
            <person name="Nagy L.G."/>
            <person name="Floudas D."/>
            <person name="Copeland A."/>
            <person name="Barry K.W."/>
            <person name="Cichocki N."/>
            <person name="Veneault-Fourrey C."/>
            <person name="LaButti K."/>
            <person name="Lindquist E.A."/>
            <person name="Lipzen A."/>
            <person name="Lundell T."/>
            <person name="Morin E."/>
            <person name="Murat C."/>
            <person name="Riley R."/>
            <person name="Ohm R."/>
            <person name="Sun H."/>
            <person name="Tunlid A."/>
            <person name="Henrissat B."/>
            <person name="Grigoriev I.V."/>
            <person name="Hibbett D.S."/>
            <person name="Martin F."/>
        </authorList>
    </citation>
    <scope>NUCLEOTIDE SEQUENCE [LARGE SCALE GENOMIC DNA]</scope>
    <source>
        <strain evidence="2">Ve08.2h10</strain>
    </source>
</reference>
<dbReference type="Proteomes" id="UP000054538">
    <property type="component" value="Unassembled WGS sequence"/>
</dbReference>
<dbReference type="EMBL" id="KN829110">
    <property type="protein sequence ID" value="KIK74162.1"/>
    <property type="molecule type" value="Genomic_DNA"/>
</dbReference>
<evidence type="ECO:0000313" key="1">
    <source>
        <dbReference type="EMBL" id="KIK74162.1"/>
    </source>
</evidence>
<sequence length="138" mass="14989">MSGRVCICVHYANFPGGTMTQPSSDQSSTSFSGKPLINLVQTALLMKTDLKEKEKRKLTIPACVIEMIQVCQWIHKGGQACKPAKMHAFLWDSDDASQPIASSSQPSDHCIIDLAGDSDIEEESCEGSCKDLEIEVIG</sequence>